<feature type="transmembrane region" description="Helical" evidence="2">
    <location>
        <begin position="12"/>
        <end position="31"/>
    </location>
</feature>
<evidence type="ECO:0000313" key="4">
    <source>
        <dbReference type="Proteomes" id="UP000053864"/>
    </source>
</evidence>
<evidence type="ECO:0008006" key="5">
    <source>
        <dbReference type="Google" id="ProtNLM"/>
    </source>
</evidence>
<dbReference type="GO" id="GO:0007264">
    <property type="term" value="P:small GTPase-mediated signal transduction"/>
    <property type="evidence" value="ECO:0007669"/>
    <property type="project" value="InterPro"/>
</dbReference>
<evidence type="ECO:0000256" key="2">
    <source>
        <dbReference type="SAM" id="Phobius"/>
    </source>
</evidence>
<dbReference type="Pfam" id="PF00996">
    <property type="entry name" value="GDI"/>
    <property type="match status" value="1"/>
</dbReference>
<protein>
    <recommendedName>
        <fullName evidence="5">Rab GDP dissociation inhibitor</fullName>
    </recommendedName>
</protein>
<evidence type="ECO:0000313" key="3">
    <source>
        <dbReference type="EMBL" id="ETL48117.1"/>
    </source>
</evidence>
<dbReference type="Gene3D" id="3.50.50.60">
    <property type="entry name" value="FAD/NAD(P)-binding domain"/>
    <property type="match status" value="1"/>
</dbReference>
<dbReference type="GO" id="GO:0016192">
    <property type="term" value="P:vesicle-mediated transport"/>
    <property type="evidence" value="ECO:0007669"/>
    <property type="project" value="TreeGrafter"/>
</dbReference>
<proteinExistence type="inferred from homology"/>
<dbReference type="PANTHER" id="PTHR11787">
    <property type="entry name" value="RAB GDP-DISSOCIATION INHIBITOR"/>
    <property type="match status" value="1"/>
</dbReference>
<dbReference type="GO" id="GO:0005829">
    <property type="term" value="C:cytosol"/>
    <property type="evidence" value="ECO:0007669"/>
    <property type="project" value="TreeGrafter"/>
</dbReference>
<dbReference type="VEuPathDB" id="FungiDB:PPTG_07198"/>
<dbReference type="AlphaFoldDB" id="W2JQU8"/>
<sequence length="70" mass="7820">MDANLKETEYDVLLVGTGMVEGILAGALARIGKKVLHLDQNDYYGSNYASFPLAQFLRWTKNEAIAPRNF</sequence>
<dbReference type="GO" id="GO:0005968">
    <property type="term" value="C:Rab-protein geranylgeranyltransferase complex"/>
    <property type="evidence" value="ECO:0007669"/>
    <property type="project" value="TreeGrafter"/>
</dbReference>
<dbReference type="PANTHER" id="PTHR11787:SF4">
    <property type="entry name" value="CHM, RAB ESCORT PROTEIN 1"/>
    <property type="match status" value="1"/>
</dbReference>
<evidence type="ECO:0000256" key="1">
    <source>
        <dbReference type="ARBA" id="ARBA00005593"/>
    </source>
</evidence>
<dbReference type="InterPro" id="IPR036188">
    <property type="entry name" value="FAD/NAD-bd_sf"/>
</dbReference>
<name>W2JQU8_PHYNI</name>
<dbReference type="GO" id="GO:0005092">
    <property type="term" value="F:GDP-dissociation inhibitor activity"/>
    <property type="evidence" value="ECO:0007669"/>
    <property type="project" value="InterPro"/>
</dbReference>
<dbReference type="EMBL" id="KI671002">
    <property type="protein sequence ID" value="ETL48117.1"/>
    <property type="molecule type" value="Genomic_DNA"/>
</dbReference>
<accession>W2JQU8</accession>
<dbReference type="PRINTS" id="PR00891">
    <property type="entry name" value="RABGDIREP"/>
</dbReference>
<dbReference type="SUPFAM" id="SSF51905">
    <property type="entry name" value="FAD/NAD(P)-binding domain"/>
    <property type="match status" value="1"/>
</dbReference>
<dbReference type="InterPro" id="IPR018203">
    <property type="entry name" value="GDP_dissociation_inhibitor"/>
</dbReference>
<organism evidence="3 4">
    <name type="scientific">Phytophthora nicotianae</name>
    <name type="common">Potato buckeye rot agent</name>
    <name type="synonym">Phytophthora parasitica</name>
    <dbReference type="NCBI Taxonomy" id="4792"/>
    <lineage>
        <taxon>Eukaryota</taxon>
        <taxon>Sar</taxon>
        <taxon>Stramenopiles</taxon>
        <taxon>Oomycota</taxon>
        <taxon>Peronosporomycetes</taxon>
        <taxon>Peronosporales</taxon>
        <taxon>Peronosporaceae</taxon>
        <taxon>Phytophthora</taxon>
    </lineage>
</organism>
<keyword evidence="2" id="KW-1133">Transmembrane helix</keyword>
<reference evidence="3 4" key="1">
    <citation type="submission" date="2013-11" db="EMBL/GenBank/DDBJ databases">
        <title>The Genome Sequence of Phytophthora parasitica CJ05E6.</title>
        <authorList>
            <consortium name="The Broad Institute Genomics Platform"/>
            <person name="Russ C."/>
            <person name="Tyler B."/>
            <person name="Panabieres F."/>
            <person name="Shan W."/>
            <person name="Tripathy S."/>
            <person name="Grunwald N."/>
            <person name="Machado M."/>
            <person name="Johnson C.S."/>
            <person name="Arredondo F."/>
            <person name="Hong C."/>
            <person name="Coffey M."/>
            <person name="Young S.K."/>
            <person name="Zeng Q."/>
            <person name="Gargeya S."/>
            <person name="Fitzgerald M."/>
            <person name="Abouelleil A."/>
            <person name="Alvarado L."/>
            <person name="Chapman S.B."/>
            <person name="Gainer-Dewar J."/>
            <person name="Goldberg J."/>
            <person name="Griggs A."/>
            <person name="Gujja S."/>
            <person name="Hansen M."/>
            <person name="Howarth C."/>
            <person name="Imamovic A."/>
            <person name="Ireland A."/>
            <person name="Larimer J."/>
            <person name="McCowan C."/>
            <person name="Murphy C."/>
            <person name="Pearson M."/>
            <person name="Poon T.W."/>
            <person name="Priest M."/>
            <person name="Roberts A."/>
            <person name="Saif S."/>
            <person name="Shea T."/>
            <person name="Sykes S."/>
            <person name="Wortman J."/>
            <person name="Nusbaum C."/>
            <person name="Birren B."/>
        </authorList>
    </citation>
    <scope>NUCLEOTIDE SEQUENCE [LARGE SCALE GENOMIC DNA]</scope>
    <source>
        <strain evidence="3 4">CJ05E6</strain>
    </source>
</reference>
<gene>
    <name evidence="3" type="ORF">L916_02228</name>
</gene>
<feature type="non-terminal residue" evidence="3">
    <location>
        <position position="70"/>
    </location>
</feature>
<dbReference type="Proteomes" id="UP000053864">
    <property type="component" value="Unassembled WGS sequence"/>
</dbReference>
<keyword evidence="2" id="KW-0472">Membrane</keyword>
<comment type="similarity">
    <text evidence="1">Belongs to the Rab GDI family.</text>
</comment>
<keyword evidence="2" id="KW-0812">Transmembrane</keyword>
<dbReference type="GO" id="GO:0005634">
    <property type="term" value="C:nucleus"/>
    <property type="evidence" value="ECO:0007669"/>
    <property type="project" value="TreeGrafter"/>
</dbReference>